<organism evidence="1 2">
    <name type="scientific">Lacipirellula parvula</name>
    <dbReference type="NCBI Taxonomy" id="2650471"/>
    <lineage>
        <taxon>Bacteria</taxon>
        <taxon>Pseudomonadati</taxon>
        <taxon>Planctomycetota</taxon>
        <taxon>Planctomycetia</taxon>
        <taxon>Pirellulales</taxon>
        <taxon>Lacipirellulaceae</taxon>
        <taxon>Lacipirellula</taxon>
    </lineage>
</organism>
<dbReference type="AlphaFoldDB" id="A0A5K7X5W7"/>
<keyword evidence="2" id="KW-1185">Reference proteome</keyword>
<evidence type="ECO:0000313" key="1">
    <source>
        <dbReference type="EMBL" id="BBO31247.1"/>
    </source>
</evidence>
<evidence type="ECO:0000313" key="2">
    <source>
        <dbReference type="Proteomes" id="UP000326837"/>
    </source>
</evidence>
<reference evidence="2" key="1">
    <citation type="submission" date="2019-10" db="EMBL/GenBank/DDBJ databases">
        <title>Lacipirellula parvula gen. nov., sp. nov., representing a lineage of planctomycetes widespread in freshwater anoxic habitats, and description of the family Lacipirellulaceae.</title>
        <authorList>
            <person name="Dedysh S.N."/>
            <person name="Kulichevskaya I.S."/>
            <person name="Beletsky A.V."/>
            <person name="Rakitin A.L."/>
            <person name="Mardanov A.V."/>
            <person name="Ivanova A.A."/>
            <person name="Saltykova V.X."/>
            <person name="Rijpstra W.I.C."/>
            <person name="Sinninghe Damste J.S."/>
            <person name="Ravin N.V."/>
        </authorList>
    </citation>
    <scope>NUCLEOTIDE SEQUENCE [LARGE SCALE GENOMIC DNA]</scope>
    <source>
        <strain evidence="2">PX69</strain>
    </source>
</reference>
<gene>
    <name evidence="1" type="ORF">PLANPX_0859</name>
</gene>
<dbReference type="KEGG" id="lpav:PLANPX_0859"/>
<accession>A0A5K7X5W7</accession>
<protein>
    <submittedName>
        <fullName evidence="1">Uncharacterized protein</fullName>
    </submittedName>
</protein>
<proteinExistence type="predicted"/>
<dbReference type="Proteomes" id="UP000326837">
    <property type="component" value="Chromosome"/>
</dbReference>
<sequence length="44" mass="4572">MNVSEAQRRASGMAFALGMCESLGSEQRVPAISQLTATTSTVAI</sequence>
<dbReference type="EMBL" id="AP021861">
    <property type="protein sequence ID" value="BBO31247.1"/>
    <property type="molecule type" value="Genomic_DNA"/>
</dbReference>
<name>A0A5K7X5W7_9BACT</name>